<keyword evidence="1" id="KW-0812">Transmembrane</keyword>
<protein>
    <submittedName>
        <fullName evidence="2">DUF3021 domain-containing protein</fullName>
    </submittedName>
</protein>
<dbReference type="AlphaFoldDB" id="A0AAW8SX55"/>
<evidence type="ECO:0000313" key="2">
    <source>
        <dbReference type="EMBL" id="MDT2539405.1"/>
    </source>
</evidence>
<reference evidence="2" key="1">
    <citation type="submission" date="2023-03" db="EMBL/GenBank/DDBJ databases">
        <authorList>
            <person name="Shen W."/>
            <person name="Cai J."/>
        </authorList>
    </citation>
    <scope>NUCLEOTIDE SEQUENCE</scope>
    <source>
        <strain evidence="2">B646-2</strain>
    </source>
</reference>
<dbReference type="Pfam" id="PF11457">
    <property type="entry name" value="DUF3021"/>
    <property type="match status" value="1"/>
</dbReference>
<keyword evidence="1" id="KW-0472">Membrane</keyword>
<dbReference type="InterPro" id="IPR021560">
    <property type="entry name" value="DUF3021"/>
</dbReference>
<gene>
    <name evidence="2" type="ORF">P7D78_14810</name>
</gene>
<dbReference type="RefSeq" id="WP_028020348.1">
    <property type="nucleotide sequence ID" value="NZ_BAAAXM010000023.1"/>
</dbReference>
<feature type="transmembrane region" description="Helical" evidence="1">
    <location>
        <begin position="7"/>
        <end position="27"/>
    </location>
</feature>
<comment type="caution">
    <text evidence="2">The sequence shown here is derived from an EMBL/GenBank/DDBJ whole genome shotgun (WGS) entry which is preliminary data.</text>
</comment>
<feature type="transmembrane region" description="Helical" evidence="1">
    <location>
        <begin position="64"/>
        <end position="84"/>
    </location>
</feature>
<evidence type="ECO:0000256" key="1">
    <source>
        <dbReference type="SAM" id="Phobius"/>
    </source>
</evidence>
<proteinExistence type="predicted"/>
<feature type="transmembrane region" description="Helical" evidence="1">
    <location>
        <begin position="33"/>
        <end position="52"/>
    </location>
</feature>
<organism evidence="2 3">
    <name type="scientific">Enterococcus raffinosus</name>
    <dbReference type="NCBI Taxonomy" id="71452"/>
    <lineage>
        <taxon>Bacteria</taxon>
        <taxon>Bacillati</taxon>
        <taxon>Bacillota</taxon>
        <taxon>Bacilli</taxon>
        <taxon>Lactobacillales</taxon>
        <taxon>Enterococcaceae</taxon>
        <taxon>Enterococcus</taxon>
    </lineage>
</organism>
<dbReference type="EMBL" id="JARPXM010000017">
    <property type="protein sequence ID" value="MDT2539405.1"/>
    <property type="molecule type" value="Genomic_DNA"/>
</dbReference>
<name>A0AAW8SX55_9ENTE</name>
<sequence length="125" mass="14400">MKKTIKLLIQSIGIGSTLCMLFAYIFADSEVRKIVASFVLLSVVIGLLSMIYNVKKLPILAQTLIHMGGSFLAFIVAAGVNQWFPFKWQVILSASTSFFFIFFAIWIFYYLKYKREIEKINQKLR</sequence>
<feature type="transmembrane region" description="Helical" evidence="1">
    <location>
        <begin position="90"/>
        <end position="111"/>
    </location>
</feature>
<accession>A0AAW8SX55</accession>
<evidence type="ECO:0000313" key="3">
    <source>
        <dbReference type="Proteomes" id="UP001249240"/>
    </source>
</evidence>
<dbReference type="Proteomes" id="UP001249240">
    <property type="component" value="Unassembled WGS sequence"/>
</dbReference>
<keyword evidence="1" id="KW-1133">Transmembrane helix</keyword>